<keyword evidence="3" id="KW-0456">Lyase</keyword>
<evidence type="ECO:0000256" key="1">
    <source>
        <dbReference type="ARBA" id="ARBA00007469"/>
    </source>
</evidence>
<gene>
    <name evidence="6" type="ORF">HS088_TW04G00878</name>
</gene>
<keyword evidence="5" id="KW-0472">Membrane</keyword>
<evidence type="ECO:0000256" key="5">
    <source>
        <dbReference type="SAM" id="Phobius"/>
    </source>
</evidence>
<dbReference type="EMBL" id="JAAARO010000004">
    <property type="protein sequence ID" value="KAF5748917.1"/>
    <property type="molecule type" value="Genomic_DNA"/>
</dbReference>
<dbReference type="InParanoid" id="A0A7J7DRI1"/>
<accession>A0A7J7DRI1</accession>
<dbReference type="GO" id="GO:0033897">
    <property type="term" value="F:ribonuclease T2 activity"/>
    <property type="evidence" value="ECO:0007669"/>
    <property type="project" value="InterPro"/>
</dbReference>
<dbReference type="SUPFAM" id="SSF55895">
    <property type="entry name" value="Ribonuclease Rh-like"/>
    <property type="match status" value="1"/>
</dbReference>
<keyword evidence="2" id="KW-0540">Nuclease</keyword>
<keyword evidence="2" id="KW-0378">Hydrolase</keyword>
<dbReference type="PANTHER" id="PTHR11240">
    <property type="entry name" value="RIBONUCLEASE T2"/>
    <property type="match status" value="1"/>
</dbReference>
<sequence>MVRKSHVDYLLLNILAITIISLAFHTKALRTGRYNFYKILLRWPESFCNTGNFTCERPISNFTIHGLWPMYWGDHSVPSYSTQNGCTRTIPRLPDEITRRLLVSILLDMDKYWPNVKYHRYFAQNEHFWQYEWEQHGMCFDQSNYPIYYFNTTLNLIRRFNLLDLLITGGIIPNSYHGYDVSSIADIVDNFLQVQVEIRCNEDDQGLIQLYEIAICHLRNDTLTPCPYRFTNCGESDHEEVRFPNPFRNI</sequence>
<dbReference type="Proteomes" id="UP000593562">
    <property type="component" value="Unassembled WGS sequence"/>
</dbReference>
<comment type="similarity">
    <text evidence="1 4">Belongs to the RNase T2 family.</text>
</comment>
<dbReference type="FunCoup" id="A0A7J7DRI1">
    <property type="interactions" value="2333"/>
</dbReference>
<dbReference type="PROSITE" id="PS00530">
    <property type="entry name" value="RNASE_T2_1"/>
    <property type="match status" value="1"/>
</dbReference>
<dbReference type="GO" id="GO:0006401">
    <property type="term" value="P:RNA catabolic process"/>
    <property type="evidence" value="ECO:0007669"/>
    <property type="project" value="TreeGrafter"/>
</dbReference>
<dbReference type="InterPro" id="IPR036430">
    <property type="entry name" value="RNase_T2-like_sf"/>
</dbReference>
<comment type="caution">
    <text evidence="6">The sequence shown here is derived from an EMBL/GenBank/DDBJ whole genome shotgun (WGS) entry which is preliminary data.</text>
</comment>
<dbReference type="AlphaFoldDB" id="A0A7J7DRI1"/>
<dbReference type="Pfam" id="PF00445">
    <property type="entry name" value="Ribonuclease_T2"/>
    <property type="match status" value="1"/>
</dbReference>
<reference evidence="6 7" key="1">
    <citation type="journal article" date="2020" name="Nat. Commun.">
        <title>Genome of Tripterygium wilfordii and identification of cytochrome P450 involved in triptolide biosynthesis.</title>
        <authorList>
            <person name="Tu L."/>
            <person name="Su P."/>
            <person name="Zhang Z."/>
            <person name="Gao L."/>
            <person name="Wang J."/>
            <person name="Hu T."/>
            <person name="Zhou J."/>
            <person name="Zhang Y."/>
            <person name="Zhao Y."/>
            <person name="Liu Y."/>
            <person name="Song Y."/>
            <person name="Tong Y."/>
            <person name="Lu Y."/>
            <person name="Yang J."/>
            <person name="Xu C."/>
            <person name="Jia M."/>
            <person name="Peters R.J."/>
            <person name="Huang L."/>
            <person name="Gao W."/>
        </authorList>
    </citation>
    <scope>NUCLEOTIDE SEQUENCE [LARGE SCALE GENOMIC DNA]</scope>
    <source>
        <strain evidence="7">cv. XIE 37</strain>
        <tissue evidence="6">Leaf</tissue>
    </source>
</reference>
<dbReference type="GO" id="GO:0005576">
    <property type="term" value="C:extracellular region"/>
    <property type="evidence" value="ECO:0007669"/>
    <property type="project" value="TreeGrafter"/>
</dbReference>
<proteinExistence type="inferred from homology"/>
<name>A0A7J7DRI1_TRIWF</name>
<dbReference type="Gene3D" id="3.90.730.10">
    <property type="entry name" value="Ribonuclease T2-like"/>
    <property type="match status" value="1"/>
</dbReference>
<dbReference type="PANTHER" id="PTHR11240:SF22">
    <property type="entry name" value="RIBONUCLEASE T2"/>
    <property type="match status" value="1"/>
</dbReference>
<protein>
    <submittedName>
        <fullName evidence="6">Putative Ribonuclease 2</fullName>
    </submittedName>
</protein>
<feature type="transmembrane region" description="Helical" evidence="5">
    <location>
        <begin position="6"/>
        <end position="24"/>
    </location>
</feature>
<dbReference type="OrthoDB" id="435754at2759"/>
<dbReference type="InterPro" id="IPR018188">
    <property type="entry name" value="RNase_T2_His_AS_1"/>
</dbReference>
<keyword evidence="5" id="KW-0812">Transmembrane</keyword>
<evidence type="ECO:0000313" key="7">
    <source>
        <dbReference type="Proteomes" id="UP000593562"/>
    </source>
</evidence>
<organism evidence="6 7">
    <name type="scientific">Tripterygium wilfordii</name>
    <name type="common">Thunder God vine</name>
    <dbReference type="NCBI Taxonomy" id="458696"/>
    <lineage>
        <taxon>Eukaryota</taxon>
        <taxon>Viridiplantae</taxon>
        <taxon>Streptophyta</taxon>
        <taxon>Embryophyta</taxon>
        <taxon>Tracheophyta</taxon>
        <taxon>Spermatophyta</taxon>
        <taxon>Magnoliopsida</taxon>
        <taxon>eudicotyledons</taxon>
        <taxon>Gunneridae</taxon>
        <taxon>Pentapetalae</taxon>
        <taxon>rosids</taxon>
        <taxon>fabids</taxon>
        <taxon>Celastrales</taxon>
        <taxon>Celastraceae</taxon>
        <taxon>Tripterygium</taxon>
    </lineage>
</organism>
<evidence type="ECO:0000256" key="2">
    <source>
        <dbReference type="ARBA" id="ARBA00022722"/>
    </source>
</evidence>
<keyword evidence="5" id="KW-1133">Transmembrane helix</keyword>
<evidence type="ECO:0000256" key="3">
    <source>
        <dbReference type="ARBA" id="ARBA00023239"/>
    </source>
</evidence>
<evidence type="ECO:0000313" key="6">
    <source>
        <dbReference type="EMBL" id="KAF5748917.1"/>
    </source>
</evidence>
<keyword evidence="7" id="KW-1185">Reference proteome</keyword>
<dbReference type="GO" id="GO:0003723">
    <property type="term" value="F:RNA binding"/>
    <property type="evidence" value="ECO:0007669"/>
    <property type="project" value="InterPro"/>
</dbReference>
<evidence type="ECO:0000256" key="4">
    <source>
        <dbReference type="RuleBase" id="RU004328"/>
    </source>
</evidence>
<dbReference type="InterPro" id="IPR001568">
    <property type="entry name" value="RNase_T2-like"/>
</dbReference>